<comment type="caution">
    <text evidence="3">The sequence shown here is derived from an EMBL/GenBank/DDBJ whole genome shotgun (WGS) entry which is preliminary data.</text>
</comment>
<keyword evidence="2" id="KW-0812">Transmembrane</keyword>
<feature type="coiled-coil region" evidence="1">
    <location>
        <begin position="92"/>
        <end position="119"/>
    </location>
</feature>
<dbReference type="RefSeq" id="WP_212527000.1">
    <property type="nucleotide sequence ID" value="NZ_JAGSOG010000011.1"/>
</dbReference>
<keyword evidence="4" id="KW-1185">Reference proteome</keyword>
<evidence type="ECO:0000313" key="3">
    <source>
        <dbReference type="EMBL" id="MBR7832475.1"/>
    </source>
</evidence>
<evidence type="ECO:0000256" key="1">
    <source>
        <dbReference type="SAM" id="Coils"/>
    </source>
</evidence>
<dbReference type="Proteomes" id="UP000675781">
    <property type="component" value="Unassembled WGS sequence"/>
</dbReference>
<keyword evidence="2" id="KW-1133">Transmembrane helix</keyword>
<dbReference type="EMBL" id="JAGSOG010000011">
    <property type="protein sequence ID" value="MBR7832475.1"/>
    <property type="molecule type" value="Genomic_DNA"/>
</dbReference>
<evidence type="ECO:0000256" key="2">
    <source>
        <dbReference type="SAM" id="Phobius"/>
    </source>
</evidence>
<protein>
    <submittedName>
        <fullName evidence="3">Uncharacterized protein</fullName>
    </submittedName>
</protein>
<sequence length="162" mass="17794">MPWIVAGLALQFVGAVVMTVGFRATWMQYRGDKRLVKPFILAIETTPKRLGRFVETELRMIKNFRRREALESLGRRGASSASATATDEGELVAELQRRLTDLEWQVAELDEENAKEHEAMNGLIYISVQSLAIGGLATQAAGLFLVTVGAFVAAVPSLEAGW</sequence>
<organism evidence="3 4">
    <name type="scientific">Actinospica durhamensis</name>
    <dbReference type="NCBI Taxonomy" id="1508375"/>
    <lineage>
        <taxon>Bacteria</taxon>
        <taxon>Bacillati</taxon>
        <taxon>Actinomycetota</taxon>
        <taxon>Actinomycetes</taxon>
        <taxon>Catenulisporales</taxon>
        <taxon>Actinospicaceae</taxon>
        <taxon>Actinospica</taxon>
    </lineage>
</organism>
<accession>A0A941EH30</accession>
<name>A0A941EH30_9ACTN</name>
<keyword evidence="1" id="KW-0175">Coiled coil</keyword>
<keyword evidence="2" id="KW-0472">Membrane</keyword>
<gene>
    <name evidence="3" type="ORF">KDL01_04355</name>
</gene>
<feature type="transmembrane region" description="Helical" evidence="2">
    <location>
        <begin position="131"/>
        <end position="155"/>
    </location>
</feature>
<reference evidence="3" key="1">
    <citation type="submission" date="2021-04" db="EMBL/GenBank/DDBJ databases">
        <title>Genome based classification of Actinospica acidithermotolerans sp. nov., an actinobacterium isolated from an Indonesian hot spring.</title>
        <authorList>
            <person name="Kusuma A.B."/>
            <person name="Putra K.E."/>
            <person name="Nafisah S."/>
            <person name="Loh J."/>
            <person name="Nouioui I."/>
            <person name="Goodfellow M."/>
        </authorList>
    </citation>
    <scope>NUCLEOTIDE SEQUENCE</scope>
    <source>
        <strain evidence="3">CSCA 57</strain>
    </source>
</reference>
<proteinExistence type="predicted"/>
<evidence type="ECO:0000313" key="4">
    <source>
        <dbReference type="Proteomes" id="UP000675781"/>
    </source>
</evidence>
<feature type="transmembrane region" description="Helical" evidence="2">
    <location>
        <begin position="6"/>
        <end position="26"/>
    </location>
</feature>
<dbReference type="AlphaFoldDB" id="A0A941EH30"/>